<reference evidence="5 6" key="1">
    <citation type="submission" date="2020-08" db="EMBL/GenBank/DDBJ databases">
        <title>Genomic Encyclopedia of Type Strains, Phase IV (KMG-IV): sequencing the most valuable type-strain genomes for metagenomic binning, comparative biology and taxonomic classification.</title>
        <authorList>
            <person name="Goeker M."/>
        </authorList>
    </citation>
    <scope>NUCLEOTIDE SEQUENCE [LARGE SCALE GENOMIC DNA]</scope>
    <source>
        <strain evidence="5 6">DSM 25966</strain>
    </source>
</reference>
<comment type="caution">
    <text evidence="5">The sequence shown here is derived from an EMBL/GenBank/DDBJ whole genome shotgun (WGS) entry which is preliminary data.</text>
</comment>
<dbReference type="AlphaFoldDB" id="A0A840AIG4"/>
<protein>
    <submittedName>
        <fullName evidence="5">Sugar lactone lactonase YvrE</fullName>
    </submittedName>
</protein>
<dbReference type="PANTHER" id="PTHR10907">
    <property type="entry name" value="REGUCALCIN"/>
    <property type="match status" value="1"/>
</dbReference>
<dbReference type="SUPFAM" id="SSF63829">
    <property type="entry name" value="Calcium-dependent phosphotriesterase"/>
    <property type="match status" value="1"/>
</dbReference>
<accession>A0A840AIG4</accession>
<evidence type="ECO:0000259" key="4">
    <source>
        <dbReference type="Pfam" id="PF08450"/>
    </source>
</evidence>
<feature type="binding site" evidence="3">
    <location>
        <position position="18"/>
    </location>
    <ligand>
        <name>a divalent metal cation</name>
        <dbReference type="ChEBI" id="CHEBI:60240"/>
    </ligand>
</feature>
<sequence length="310" mass="33710">MGERVVECVQQANAVLGEGPVWDERGGNLFWLDIRRGEIYRHHLASGRQTGRWVLPARAGCLALTDDANRLVVTAGGAIHWLDLETGALAPIAAPESERPRYRFNDGAVDPAGRLWLGSMIDDFHAPERFEGGRIYRVEKDVGVTKLDEDYCLPYGIGWSPDGATMYLNDTVALTTYAFDYDVASGAASSRRPLVRHDGRNGFPDGLAVDAAGNIWSAMWDGWCVEVHGSDGRFLDRIAMPVRRPSSLAFAGDHLDEVLVTSATVDFTSSDYGASPQAGGLFRFRPGARGLTANRFGVPGRTRLNVPSSG</sequence>
<dbReference type="Gene3D" id="2.120.10.30">
    <property type="entry name" value="TolB, C-terminal domain"/>
    <property type="match status" value="1"/>
</dbReference>
<dbReference type="GO" id="GO:0004341">
    <property type="term" value="F:gluconolactonase activity"/>
    <property type="evidence" value="ECO:0007669"/>
    <property type="project" value="TreeGrafter"/>
</dbReference>
<name>A0A840AIG4_9HYPH</name>
<comment type="cofactor">
    <cofactor evidence="3">
        <name>Zn(2+)</name>
        <dbReference type="ChEBI" id="CHEBI:29105"/>
    </cofactor>
    <text evidence="3">Binds 1 divalent metal cation per subunit.</text>
</comment>
<proteinExistence type="inferred from homology"/>
<keyword evidence="3" id="KW-0862">Zinc</keyword>
<evidence type="ECO:0000313" key="6">
    <source>
        <dbReference type="Proteomes" id="UP000553963"/>
    </source>
</evidence>
<dbReference type="InterPro" id="IPR005511">
    <property type="entry name" value="SMP-30"/>
</dbReference>
<dbReference type="Proteomes" id="UP000553963">
    <property type="component" value="Unassembled WGS sequence"/>
</dbReference>
<evidence type="ECO:0000256" key="1">
    <source>
        <dbReference type="ARBA" id="ARBA00008853"/>
    </source>
</evidence>
<evidence type="ECO:0000313" key="5">
    <source>
        <dbReference type="EMBL" id="MBB3930139.1"/>
    </source>
</evidence>
<dbReference type="EMBL" id="JACIDS010000002">
    <property type="protein sequence ID" value="MBB3930139.1"/>
    <property type="molecule type" value="Genomic_DNA"/>
</dbReference>
<feature type="binding site" evidence="3">
    <location>
        <position position="123"/>
    </location>
    <ligand>
        <name>substrate</name>
    </ligand>
</feature>
<feature type="binding site" evidence="3">
    <location>
        <position position="103"/>
    </location>
    <ligand>
        <name>substrate</name>
    </ligand>
</feature>
<feature type="binding site" evidence="3">
    <location>
        <position position="105"/>
    </location>
    <ligand>
        <name>substrate</name>
    </ligand>
</feature>
<feature type="domain" description="SMP-30/Gluconolactonase/LRE-like region" evidence="4">
    <location>
        <begin position="16"/>
        <end position="264"/>
    </location>
</feature>
<dbReference type="PANTHER" id="PTHR10907:SF47">
    <property type="entry name" value="REGUCALCIN"/>
    <property type="match status" value="1"/>
</dbReference>
<dbReference type="InterPro" id="IPR013658">
    <property type="entry name" value="SGL"/>
</dbReference>
<dbReference type="RefSeq" id="WP_183397828.1">
    <property type="nucleotide sequence ID" value="NZ_JACIDS010000002.1"/>
</dbReference>
<feature type="binding site" evidence="3">
    <location>
        <position position="205"/>
    </location>
    <ligand>
        <name>a divalent metal cation</name>
        <dbReference type="ChEBI" id="CHEBI:60240"/>
    </ligand>
</feature>
<dbReference type="GO" id="GO:0005509">
    <property type="term" value="F:calcium ion binding"/>
    <property type="evidence" value="ECO:0007669"/>
    <property type="project" value="TreeGrafter"/>
</dbReference>
<dbReference type="GO" id="GO:0019853">
    <property type="term" value="P:L-ascorbic acid biosynthetic process"/>
    <property type="evidence" value="ECO:0007669"/>
    <property type="project" value="TreeGrafter"/>
</dbReference>
<evidence type="ECO:0000256" key="3">
    <source>
        <dbReference type="PIRSR" id="PIRSR605511-2"/>
    </source>
</evidence>
<feature type="active site" description="Proton donor/acceptor" evidence="2">
    <location>
        <position position="205"/>
    </location>
</feature>
<comment type="similarity">
    <text evidence="1">Belongs to the SMP-30/CGR1 family.</text>
</comment>
<dbReference type="PRINTS" id="PR01790">
    <property type="entry name" value="SMP30FAMILY"/>
</dbReference>
<dbReference type="InterPro" id="IPR011042">
    <property type="entry name" value="6-blade_b-propeller_TolB-like"/>
</dbReference>
<organism evidence="5 6">
    <name type="scientific">Kaistia hirudinis</name>
    <dbReference type="NCBI Taxonomy" id="1293440"/>
    <lineage>
        <taxon>Bacteria</taxon>
        <taxon>Pseudomonadati</taxon>
        <taxon>Pseudomonadota</taxon>
        <taxon>Alphaproteobacteria</taxon>
        <taxon>Hyphomicrobiales</taxon>
        <taxon>Kaistiaceae</taxon>
        <taxon>Kaistia</taxon>
    </lineage>
</organism>
<dbReference type="Pfam" id="PF08450">
    <property type="entry name" value="SGL"/>
    <property type="match status" value="1"/>
</dbReference>
<keyword evidence="3" id="KW-0479">Metal-binding</keyword>
<evidence type="ECO:0000256" key="2">
    <source>
        <dbReference type="PIRSR" id="PIRSR605511-1"/>
    </source>
</evidence>
<keyword evidence="6" id="KW-1185">Reference proteome</keyword>
<gene>
    <name evidence="5" type="ORF">GGR25_001178</name>
</gene>